<dbReference type="InterPro" id="IPR025866">
    <property type="entry name" value="PolyA_pol_arg_C_dom"/>
</dbReference>
<evidence type="ECO:0000256" key="9">
    <source>
        <dbReference type="SAM" id="MobiDB-lite"/>
    </source>
</evidence>
<feature type="domain" description="Polymerase A arginine-rich C-terminal" evidence="11">
    <location>
        <begin position="349"/>
        <end position="458"/>
    </location>
</feature>
<evidence type="ECO:0000259" key="10">
    <source>
        <dbReference type="Pfam" id="PF01743"/>
    </source>
</evidence>
<evidence type="ECO:0000313" key="13">
    <source>
        <dbReference type="EMBL" id="BAO81584.1"/>
    </source>
</evidence>
<dbReference type="Pfam" id="PF12626">
    <property type="entry name" value="PolyA_pol_arg_C"/>
    <property type="match status" value="1"/>
</dbReference>
<dbReference type="NCBIfam" id="TIGR01942">
    <property type="entry name" value="pcnB"/>
    <property type="match status" value="1"/>
</dbReference>
<dbReference type="CDD" id="cd05398">
    <property type="entry name" value="NT_ClassII-CCAase"/>
    <property type="match status" value="1"/>
</dbReference>
<evidence type="ECO:0000256" key="5">
    <source>
        <dbReference type="ARBA" id="ARBA00022884"/>
    </source>
</evidence>
<feature type="domain" description="tRNA nucleotidyltransferase/poly(A) polymerase RNA and SrmB- binding" evidence="12">
    <location>
        <begin position="236"/>
        <end position="296"/>
    </location>
</feature>
<evidence type="ECO:0000256" key="2">
    <source>
        <dbReference type="ARBA" id="ARBA00022679"/>
    </source>
</evidence>
<dbReference type="InterPro" id="IPR043519">
    <property type="entry name" value="NT_sf"/>
</dbReference>
<evidence type="ECO:0000256" key="1">
    <source>
        <dbReference type="ARBA" id="ARBA00022664"/>
    </source>
</evidence>
<dbReference type="Pfam" id="PF01743">
    <property type="entry name" value="PolyA_pol"/>
    <property type="match status" value="1"/>
</dbReference>
<dbReference type="OrthoDB" id="9805698at2"/>
<feature type="domain" description="Poly A polymerase head" evidence="10">
    <location>
        <begin position="57"/>
        <end position="206"/>
    </location>
</feature>
<feature type="active site" evidence="7">
    <location>
        <position position="175"/>
    </location>
</feature>
<evidence type="ECO:0000256" key="8">
    <source>
        <dbReference type="RuleBase" id="RU003953"/>
    </source>
</evidence>
<feature type="compositionally biased region" description="Basic and acidic residues" evidence="9">
    <location>
        <begin position="492"/>
        <end position="530"/>
    </location>
</feature>
<dbReference type="HAMAP" id="MF_00957">
    <property type="entry name" value="PolyA_pol"/>
    <property type="match status" value="1"/>
</dbReference>
<dbReference type="InterPro" id="IPR002646">
    <property type="entry name" value="PolA_pol_head_dom"/>
</dbReference>
<feature type="active site" evidence="7">
    <location>
        <position position="77"/>
    </location>
</feature>
<evidence type="ECO:0000256" key="4">
    <source>
        <dbReference type="ARBA" id="ARBA00022840"/>
    </source>
</evidence>
<dbReference type="EC" id="2.7.7.19" evidence="7"/>
<reference evidence="13 14" key="1">
    <citation type="journal article" date="2014" name="Nat. Commun.">
        <title>Physiological and genomic features of highly alkaliphilic hydrogen-utilizing Betaproteobacteria from a continental serpentinizing site.</title>
        <authorList>
            <person name="Suzuki S."/>
            <person name="Kuenen J.G."/>
            <person name="Schipper K."/>
            <person name="van der Velde S."/>
            <person name="Ishii S."/>
            <person name="Wu A."/>
            <person name="Sorokin D.Y."/>
            <person name="Tenney A."/>
            <person name="Meng X.Y."/>
            <person name="Morrill P.L."/>
            <person name="Kamagata Y."/>
            <person name="Muyzer G."/>
            <person name="Nealson K.H."/>
        </authorList>
    </citation>
    <scope>NUCLEOTIDE SEQUENCE [LARGE SCALE GENOMIC DNA]</scope>
    <source>
        <strain evidence="13 14">A1</strain>
    </source>
</reference>
<gene>
    <name evidence="7" type="primary">pcnB</name>
    <name evidence="13" type="ORF">SRAA_1730</name>
</gene>
<evidence type="ECO:0000259" key="11">
    <source>
        <dbReference type="Pfam" id="PF12626"/>
    </source>
</evidence>
<dbReference type="RefSeq" id="WP_045532152.1">
    <property type="nucleotide sequence ID" value="NZ_AP014568.1"/>
</dbReference>
<dbReference type="InterPro" id="IPR052191">
    <property type="entry name" value="tRNA_ntf/polyA_polymerase_I"/>
</dbReference>
<dbReference type="HOGENOM" id="CLU_015961_0_0_4"/>
<feature type="active site" evidence="7">
    <location>
        <position position="75"/>
    </location>
</feature>
<feature type="region of interest" description="Disordered" evidence="9">
    <location>
        <begin position="453"/>
        <end position="573"/>
    </location>
</feature>
<comment type="catalytic activity">
    <reaction evidence="7">
        <text>RNA(n) + ATP = RNA(n)-3'-adenine ribonucleotide + diphosphate</text>
        <dbReference type="Rhea" id="RHEA:11332"/>
        <dbReference type="Rhea" id="RHEA-COMP:14527"/>
        <dbReference type="Rhea" id="RHEA-COMP:17347"/>
        <dbReference type="ChEBI" id="CHEBI:30616"/>
        <dbReference type="ChEBI" id="CHEBI:33019"/>
        <dbReference type="ChEBI" id="CHEBI:140395"/>
        <dbReference type="ChEBI" id="CHEBI:173115"/>
        <dbReference type="EC" id="2.7.7.19"/>
    </reaction>
</comment>
<evidence type="ECO:0000313" key="14">
    <source>
        <dbReference type="Proteomes" id="UP000067461"/>
    </source>
</evidence>
<name>A0A060NRP8_9BURK</name>
<dbReference type="Gene3D" id="3.30.460.10">
    <property type="entry name" value="Beta Polymerase, domain 2"/>
    <property type="match status" value="1"/>
</dbReference>
<accession>A0A060NRP8</accession>
<feature type="compositionally biased region" description="Gly residues" evidence="9">
    <location>
        <begin position="462"/>
        <end position="475"/>
    </location>
</feature>
<dbReference type="EMBL" id="AP014568">
    <property type="protein sequence ID" value="BAO81584.1"/>
    <property type="molecule type" value="Genomic_DNA"/>
</dbReference>
<dbReference type="KEGG" id="cbaa:SRAA_1730"/>
<dbReference type="GO" id="GO:0043633">
    <property type="term" value="P:polyadenylation-dependent RNA catabolic process"/>
    <property type="evidence" value="ECO:0007669"/>
    <property type="project" value="InterPro"/>
</dbReference>
<dbReference type="SUPFAM" id="SSF81301">
    <property type="entry name" value="Nucleotidyltransferase"/>
    <property type="match status" value="1"/>
</dbReference>
<dbReference type="STRING" id="1458425.SRAA_1730"/>
<comment type="function">
    <text evidence="7">Adds poly(A) tail to the 3' end of many RNAs, which usually targets these RNAs for decay. Plays a significant role in the global control of gene expression, through influencing the rate of transcript degradation, and in the general RNA quality control.</text>
</comment>
<dbReference type="Proteomes" id="UP000067461">
    <property type="component" value="Chromosome"/>
</dbReference>
<evidence type="ECO:0000256" key="6">
    <source>
        <dbReference type="ARBA" id="ARBA00023163"/>
    </source>
</evidence>
<dbReference type="PANTHER" id="PTHR43051">
    <property type="entry name" value="POLYNUCLEOTIDE ADENYLYLTRANSFERASE FAMILY PROTEIN"/>
    <property type="match status" value="1"/>
</dbReference>
<organism evidence="13 14">
    <name type="scientific">Serpentinimonas raichei</name>
    <dbReference type="NCBI Taxonomy" id="1458425"/>
    <lineage>
        <taxon>Bacteria</taxon>
        <taxon>Pseudomonadati</taxon>
        <taxon>Pseudomonadota</taxon>
        <taxon>Betaproteobacteria</taxon>
        <taxon>Burkholderiales</taxon>
        <taxon>Comamonadaceae</taxon>
        <taxon>Serpentinimonas</taxon>
    </lineage>
</organism>
<dbReference type="GO" id="GO:0005524">
    <property type="term" value="F:ATP binding"/>
    <property type="evidence" value="ECO:0007669"/>
    <property type="project" value="UniProtKB-UniRule"/>
</dbReference>
<dbReference type="GO" id="GO:1990817">
    <property type="term" value="F:poly(A) RNA polymerase activity"/>
    <property type="evidence" value="ECO:0007669"/>
    <property type="project" value="UniProtKB-UniRule"/>
</dbReference>
<protein>
    <recommendedName>
        <fullName evidence="7">Poly(A) polymerase I</fullName>
        <shortName evidence="7">PAP I</shortName>
        <ecNumber evidence="7">2.7.7.19</ecNumber>
    </recommendedName>
</protein>
<dbReference type="InterPro" id="IPR032828">
    <property type="entry name" value="PolyA_RNA-bd"/>
</dbReference>
<dbReference type="SUPFAM" id="SSF81891">
    <property type="entry name" value="Poly A polymerase C-terminal region-like"/>
    <property type="match status" value="1"/>
</dbReference>
<dbReference type="AlphaFoldDB" id="A0A060NRP8"/>
<keyword evidence="1 7" id="KW-0507">mRNA processing</keyword>
<feature type="compositionally biased region" description="Basic residues" evidence="9">
    <location>
        <begin position="536"/>
        <end position="546"/>
    </location>
</feature>
<proteinExistence type="inferred from homology"/>
<dbReference type="PANTHER" id="PTHR43051:SF1">
    <property type="entry name" value="POLYNUCLEOTIDE ADENYLYLTRANSFERASE FAMILY PROTEIN"/>
    <property type="match status" value="1"/>
</dbReference>
<dbReference type="Gene3D" id="1.10.3090.10">
    <property type="entry name" value="cca-adding enzyme, domain 2"/>
    <property type="match status" value="1"/>
</dbReference>
<evidence type="ECO:0000256" key="3">
    <source>
        <dbReference type="ARBA" id="ARBA00022741"/>
    </source>
</evidence>
<dbReference type="GO" id="GO:0003723">
    <property type="term" value="F:RNA binding"/>
    <property type="evidence" value="ECO:0007669"/>
    <property type="project" value="UniProtKB-UniRule"/>
</dbReference>
<comment type="similarity">
    <text evidence="7 8">Belongs to the tRNA nucleotidyltransferase/poly(A) polymerase family.</text>
</comment>
<keyword evidence="3 7" id="KW-0547">Nucleotide-binding</keyword>
<dbReference type="InterPro" id="IPR010206">
    <property type="entry name" value="PolA_pol_I"/>
</dbReference>
<sequence length="573" mass="62863">MITSFINRLLGKTPKAKASPLGKREDVPVAVHGIDPSLVDGRALDVLHSLKRGGYEAYIVGGAVRDLLLGLRPKDFDVATNATPEQVKALFRRAFIIGRRFRIVHVVFGRGREHEVIEVSTLRAYLDSADAEQVSGNERSHRAALAGVGHAVDASGRVLRDNVWGTLEQDAARRDFSVNALYYDPESEVVVDFHHGIRDAKKRVLRLIGDPATRYREDPVRIIRAVRFAAKLSGLGFHFDSKTRAPLLASLPLLAEVPPSRLFDEMLKLLQTGHALASIEQLQGLGLAQGIYPLLDVVVQRAHDPFVRAALQDTDRRVAEEKSVVPSFLLACVLWSDVRAGWERRQQAGASAFAALQEAVDEAFDARIGDVSGRGKLAADMREIWLMQPRFDKRSGQTPFSLIEQPRFRAGFDFLRLRAQVGELDEELSHWWETFSLANEAVRRDMLETVRLEQQRKRPAAGKGGARAGAVGGRAGRAEPGSGKARLGAADAQHEGQDQVRNEGQDGGAHDVRFERGDDAAAEHPQHPTDEAAPAAKKRRRRRKPASQREGGPAEANDAGPPSSPGRNAPLAD</sequence>
<dbReference type="GO" id="GO:0006397">
    <property type="term" value="P:mRNA processing"/>
    <property type="evidence" value="ECO:0007669"/>
    <property type="project" value="UniProtKB-KW"/>
</dbReference>
<dbReference type="Pfam" id="PF12627">
    <property type="entry name" value="PolyA_pol_RNAbd"/>
    <property type="match status" value="1"/>
</dbReference>
<keyword evidence="2 7" id="KW-0808">Transferase</keyword>
<keyword evidence="5 7" id="KW-0694">RNA-binding</keyword>
<evidence type="ECO:0000259" key="12">
    <source>
        <dbReference type="Pfam" id="PF12627"/>
    </source>
</evidence>
<keyword evidence="6 7" id="KW-0804">Transcription</keyword>
<keyword evidence="4 7" id="KW-0067">ATP-binding</keyword>
<keyword evidence="14" id="KW-1185">Reference proteome</keyword>
<evidence type="ECO:0000256" key="7">
    <source>
        <dbReference type="HAMAP-Rule" id="MF_00957"/>
    </source>
</evidence>